<gene>
    <name evidence="3" type="ORF">ASPSYDRAFT_58727</name>
</gene>
<feature type="domain" description="Rit1 DUSP-like" evidence="1">
    <location>
        <begin position="345"/>
        <end position="461"/>
    </location>
</feature>
<dbReference type="EMBL" id="KV878587">
    <property type="protein sequence ID" value="OJJ58216.1"/>
    <property type="molecule type" value="Genomic_DNA"/>
</dbReference>
<dbReference type="PANTHER" id="PTHR31811">
    <property type="entry name" value="TRNA A64-2'-O-RIBOSYLPHOSPHATE TRANSFERASE"/>
    <property type="match status" value="1"/>
</dbReference>
<dbReference type="GO" id="GO:0005737">
    <property type="term" value="C:cytoplasm"/>
    <property type="evidence" value="ECO:0007669"/>
    <property type="project" value="TreeGrafter"/>
</dbReference>
<proteinExistence type="predicted"/>
<evidence type="ECO:0000313" key="3">
    <source>
        <dbReference type="EMBL" id="OJJ58216.1"/>
    </source>
</evidence>
<dbReference type="InterPro" id="IPR033421">
    <property type="entry name" value="Rit1_DUSP-like"/>
</dbReference>
<evidence type="ECO:0000259" key="2">
    <source>
        <dbReference type="Pfam" id="PF17184"/>
    </source>
</evidence>
<dbReference type="InterPro" id="IPR007306">
    <property type="entry name" value="Rit1"/>
</dbReference>
<dbReference type="RefSeq" id="XP_040702022.1">
    <property type="nucleotide sequence ID" value="XM_040849584.1"/>
</dbReference>
<dbReference type="GO" id="GO:0043399">
    <property type="term" value="F:tRNA adenosine(64)-2'-O-ribosylphosphate transferase activity"/>
    <property type="evidence" value="ECO:0007669"/>
    <property type="project" value="InterPro"/>
</dbReference>
<evidence type="ECO:0008006" key="5">
    <source>
        <dbReference type="Google" id="ProtNLM"/>
    </source>
</evidence>
<evidence type="ECO:0000259" key="1">
    <source>
        <dbReference type="Pfam" id="PF04179"/>
    </source>
</evidence>
<feature type="domain" description="Rit1 N-terminal" evidence="2">
    <location>
        <begin position="31"/>
        <end position="287"/>
    </location>
</feature>
<reference evidence="4" key="1">
    <citation type="journal article" date="2017" name="Genome Biol.">
        <title>Comparative genomics reveals high biological diversity and specific adaptations in the industrially and medically important fungal genus Aspergillus.</title>
        <authorList>
            <person name="de Vries R.P."/>
            <person name="Riley R."/>
            <person name="Wiebenga A."/>
            <person name="Aguilar-Osorio G."/>
            <person name="Amillis S."/>
            <person name="Uchima C.A."/>
            <person name="Anderluh G."/>
            <person name="Asadollahi M."/>
            <person name="Askin M."/>
            <person name="Barry K."/>
            <person name="Battaglia E."/>
            <person name="Bayram O."/>
            <person name="Benocci T."/>
            <person name="Braus-Stromeyer S.A."/>
            <person name="Caldana C."/>
            <person name="Canovas D."/>
            <person name="Cerqueira G.C."/>
            <person name="Chen F."/>
            <person name="Chen W."/>
            <person name="Choi C."/>
            <person name="Clum A."/>
            <person name="Dos Santos R.A."/>
            <person name="Damasio A.R."/>
            <person name="Diallinas G."/>
            <person name="Emri T."/>
            <person name="Fekete E."/>
            <person name="Flipphi M."/>
            <person name="Freyberg S."/>
            <person name="Gallo A."/>
            <person name="Gournas C."/>
            <person name="Habgood R."/>
            <person name="Hainaut M."/>
            <person name="Harispe M.L."/>
            <person name="Henrissat B."/>
            <person name="Hilden K.S."/>
            <person name="Hope R."/>
            <person name="Hossain A."/>
            <person name="Karabika E."/>
            <person name="Karaffa L."/>
            <person name="Karanyi Z."/>
            <person name="Krasevec N."/>
            <person name="Kuo A."/>
            <person name="Kusch H."/>
            <person name="LaButti K."/>
            <person name="Lagendijk E.L."/>
            <person name="Lapidus A."/>
            <person name="Levasseur A."/>
            <person name="Lindquist E."/>
            <person name="Lipzen A."/>
            <person name="Logrieco A.F."/>
            <person name="MacCabe A."/>
            <person name="Maekelae M.R."/>
            <person name="Malavazi I."/>
            <person name="Melin P."/>
            <person name="Meyer V."/>
            <person name="Mielnichuk N."/>
            <person name="Miskei M."/>
            <person name="Molnar A.P."/>
            <person name="Mule G."/>
            <person name="Ngan C.Y."/>
            <person name="Orejas M."/>
            <person name="Orosz E."/>
            <person name="Ouedraogo J.P."/>
            <person name="Overkamp K.M."/>
            <person name="Park H.-S."/>
            <person name="Perrone G."/>
            <person name="Piumi F."/>
            <person name="Punt P.J."/>
            <person name="Ram A.F."/>
            <person name="Ramon A."/>
            <person name="Rauscher S."/>
            <person name="Record E."/>
            <person name="Riano-Pachon D.M."/>
            <person name="Robert V."/>
            <person name="Roehrig J."/>
            <person name="Ruller R."/>
            <person name="Salamov A."/>
            <person name="Salih N.S."/>
            <person name="Samson R.A."/>
            <person name="Sandor E."/>
            <person name="Sanguinetti M."/>
            <person name="Schuetze T."/>
            <person name="Sepcic K."/>
            <person name="Shelest E."/>
            <person name="Sherlock G."/>
            <person name="Sophianopoulou V."/>
            <person name="Squina F.M."/>
            <person name="Sun H."/>
            <person name="Susca A."/>
            <person name="Todd R.B."/>
            <person name="Tsang A."/>
            <person name="Unkles S.E."/>
            <person name="van de Wiele N."/>
            <person name="van Rossen-Uffink D."/>
            <person name="Oliveira J.V."/>
            <person name="Vesth T.C."/>
            <person name="Visser J."/>
            <person name="Yu J.-H."/>
            <person name="Zhou M."/>
            <person name="Andersen M.R."/>
            <person name="Archer D.B."/>
            <person name="Baker S.E."/>
            <person name="Benoit I."/>
            <person name="Brakhage A.A."/>
            <person name="Braus G.H."/>
            <person name="Fischer R."/>
            <person name="Frisvad J.C."/>
            <person name="Goldman G.H."/>
            <person name="Houbraken J."/>
            <person name="Oakley B."/>
            <person name="Pocsi I."/>
            <person name="Scazzocchio C."/>
            <person name="Seiboth B."/>
            <person name="vanKuyk P.A."/>
            <person name="Wortman J."/>
            <person name="Dyer P.S."/>
            <person name="Grigoriev I.V."/>
        </authorList>
    </citation>
    <scope>NUCLEOTIDE SEQUENCE [LARGE SCALE GENOMIC DNA]</scope>
    <source>
        <strain evidence="4">CBS 593.65</strain>
    </source>
</reference>
<dbReference type="GeneID" id="63765657"/>
<accession>A0A1L9TFL1</accession>
<dbReference type="AlphaFoldDB" id="A0A1L9TFL1"/>
<name>A0A1L9TFL1_9EURO</name>
<dbReference type="Pfam" id="PF04179">
    <property type="entry name" value="Init_tRNA_PT"/>
    <property type="match status" value="1"/>
</dbReference>
<dbReference type="PANTHER" id="PTHR31811:SF0">
    <property type="entry name" value="TRNA A64-2'-O-RIBOSYLPHOSPHATE TRANSFERASE"/>
    <property type="match status" value="1"/>
</dbReference>
<dbReference type="OrthoDB" id="45256at2759"/>
<protein>
    <recommendedName>
        <fullName evidence="5">tRNA a64-2'-o-ribosylphosphate transferase</fullName>
    </recommendedName>
</protein>
<keyword evidence="4" id="KW-1185">Reference proteome</keyword>
<dbReference type="VEuPathDB" id="FungiDB:ASPSYDRAFT_58727"/>
<dbReference type="PIRSF" id="PIRSF007747">
    <property type="entry name" value="Ribosyl_Ptfrase"/>
    <property type="match status" value="1"/>
</dbReference>
<evidence type="ECO:0000313" key="4">
    <source>
        <dbReference type="Proteomes" id="UP000184356"/>
    </source>
</evidence>
<dbReference type="Proteomes" id="UP000184356">
    <property type="component" value="Unassembled WGS sequence"/>
</dbReference>
<dbReference type="STRING" id="1036612.A0A1L9TFL1"/>
<dbReference type="GO" id="GO:0019988">
    <property type="term" value="P:charged-tRNA amino acid modification"/>
    <property type="evidence" value="ECO:0007669"/>
    <property type="project" value="InterPro"/>
</dbReference>
<dbReference type="Pfam" id="PF17184">
    <property type="entry name" value="Rit1_C"/>
    <property type="match status" value="1"/>
</dbReference>
<sequence>MGNNPDFPVSVSSLHFPSTELPSVSQTLASLRRSALSVNNRLRSIDADAAFVREVADHYGLPLVANERCGSWYIPPEIKSGSAYFKSTDGHTGQWDFSFRRLNLQILPLAREHGGCIIVDSTRRGKLMPDALSKTIPIWCAVFNRALFPSETAYHSVELPPNYLGPSEESQIAKRIDGFVHSLKSLKLDLDDLRKQLGKPIRVVWANRTYFHPTHLRKGDDCNLFVLCSASKRVHGAEISEGGYIQGAGDDSEAWAHGLTPPVFWAHKSTLLSQSEEDLPEVIENLTREHRKQSSGQQATLVTPSQNLYISQADTGLAENGLYDVVIDCNSNAEIIEPTENKPKRLNLGCISSKQGGRDLRNHLGKVRDFVASHLSPNPSQSLLVMCESGNDLSAGALLTIICLFYNDAVILTLTVLGEFVGPRTETIGKQFIRQRLAWIVSSKHDVNPSRSTLQSVNAFLMQPPDY</sequence>
<dbReference type="InterPro" id="IPR033449">
    <property type="entry name" value="Rit1_N"/>
</dbReference>
<organism evidence="3 4">
    <name type="scientific">Aspergillus sydowii CBS 593.65</name>
    <dbReference type="NCBI Taxonomy" id="1036612"/>
    <lineage>
        <taxon>Eukaryota</taxon>
        <taxon>Fungi</taxon>
        <taxon>Dikarya</taxon>
        <taxon>Ascomycota</taxon>
        <taxon>Pezizomycotina</taxon>
        <taxon>Eurotiomycetes</taxon>
        <taxon>Eurotiomycetidae</taxon>
        <taxon>Eurotiales</taxon>
        <taxon>Aspergillaceae</taxon>
        <taxon>Aspergillus</taxon>
        <taxon>Aspergillus subgen. Nidulantes</taxon>
    </lineage>
</organism>